<dbReference type="AlphaFoldDB" id="A0A6J1VN87"/>
<dbReference type="GeneID" id="113426307"/>
<proteinExistence type="predicted"/>
<accession>A0A6J1VN87</accession>
<name>A0A6J1VN87_9SAUR</name>
<dbReference type="RefSeq" id="XP_026544455.1">
    <property type="nucleotide sequence ID" value="XM_026688670.1"/>
</dbReference>
<dbReference type="Proteomes" id="UP000504612">
    <property type="component" value="Unplaced"/>
</dbReference>
<dbReference type="KEGG" id="nss:113426307"/>
<protein>
    <submittedName>
        <fullName evidence="2">Uncharacterized protein LOC113426307</fullName>
    </submittedName>
</protein>
<keyword evidence="1" id="KW-1185">Reference proteome</keyword>
<evidence type="ECO:0000313" key="2">
    <source>
        <dbReference type="RefSeq" id="XP_026544455.1"/>
    </source>
</evidence>
<evidence type="ECO:0000313" key="1">
    <source>
        <dbReference type="Proteomes" id="UP000504612"/>
    </source>
</evidence>
<gene>
    <name evidence="2" type="primary">LOC113426307</name>
</gene>
<reference evidence="2" key="1">
    <citation type="submission" date="2025-08" db="UniProtKB">
        <authorList>
            <consortium name="RefSeq"/>
        </authorList>
    </citation>
    <scope>IDENTIFICATION</scope>
</reference>
<sequence length="291" mass="34055">MVLKESPTTRIMGYSSFECIKNPWIDDNLKFISNEHEVNIPLISKDPDSLSNLNQLEEDDNASSGSDDSYHSCNLTIPSKKDKQVFFNILKHFLEDQSILQEGNEEERWCDKSKLKLKYMGRKCNALILDGDGNELWEGIIETKHIYLNWRGDEVEPLSLENLQSVQNKLKFLGIQNKKVCDCFSLARAQFMEEPNWVQENMKLKIICCEVILTFGKGKNLATVLYDDIKKIPKYNMEMAHWYTKLYRSLRFLSDWLVTFFRSNSKFFSHIGSFLQCVYQFLSLCSKYKQL</sequence>
<organism evidence="1 2">
    <name type="scientific">Notechis scutatus</name>
    <name type="common">mainland tiger snake</name>
    <dbReference type="NCBI Taxonomy" id="8663"/>
    <lineage>
        <taxon>Eukaryota</taxon>
        <taxon>Metazoa</taxon>
        <taxon>Chordata</taxon>
        <taxon>Craniata</taxon>
        <taxon>Vertebrata</taxon>
        <taxon>Euteleostomi</taxon>
        <taxon>Lepidosauria</taxon>
        <taxon>Squamata</taxon>
        <taxon>Bifurcata</taxon>
        <taxon>Unidentata</taxon>
        <taxon>Episquamata</taxon>
        <taxon>Toxicofera</taxon>
        <taxon>Serpentes</taxon>
        <taxon>Colubroidea</taxon>
        <taxon>Elapidae</taxon>
        <taxon>Hydrophiinae</taxon>
        <taxon>Notechis</taxon>
    </lineage>
</organism>